<comment type="caution">
    <text evidence="3">The sequence shown here is derived from an EMBL/GenBank/DDBJ whole genome shotgun (WGS) entry which is preliminary data.</text>
</comment>
<evidence type="ECO:0000256" key="2">
    <source>
        <dbReference type="SAM" id="SignalP"/>
    </source>
</evidence>
<protein>
    <submittedName>
        <fullName evidence="3">Uncharacterized protein</fullName>
    </submittedName>
</protein>
<dbReference type="SUPFAM" id="SSF81995">
    <property type="entry name" value="beta-sandwich domain of Sec23/24"/>
    <property type="match status" value="1"/>
</dbReference>
<feature type="region of interest" description="Disordered" evidence="1">
    <location>
        <begin position="33"/>
        <end position="83"/>
    </location>
</feature>
<sequence>MRTSNTLAAVMLAMGTLSTALPADANGLAARADPFQPQQQGPQQHQGQFGQQQQGQQQQGQIGQGYGQQGPQGYGKPGQNYNQPQLDVGCPDCDKYSHHAYENSNTKSSHTHCENGCCACKPEPKPEPCCKPEPKNECERKHHHHQPCNKPCCQGKYPFQGERRA</sequence>
<reference evidence="3" key="1">
    <citation type="submission" date="2020-10" db="EMBL/GenBank/DDBJ databases">
        <title>High-Quality Genome Resource of Clonostachys rosea strain S41 by Oxford Nanopore Long-Read Sequencing.</title>
        <authorList>
            <person name="Wang H."/>
        </authorList>
    </citation>
    <scope>NUCLEOTIDE SEQUENCE</scope>
    <source>
        <strain evidence="3">S41</strain>
    </source>
</reference>
<dbReference type="AlphaFoldDB" id="A0A8H7TSR8"/>
<feature type="compositionally biased region" description="Gly residues" evidence="1">
    <location>
        <begin position="62"/>
        <end position="76"/>
    </location>
</feature>
<proteinExistence type="predicted"/>
<feature type="compositionally biased region" description="Low complexity" evidence="1">
    <location>
        <begin position="36"/>
        <end position="61"/>
    </location>
</feature>
<dbReference type="EMBL" id="JADCTT010000001">
    <property type="protein sequence ID" value="KAF9758539.1"/>
    <property type="molecule type" value="Genomic_DNA"/>
</dbReference>
<name>A0A8H7TSR8_BIOOC</name>
<keyword evidence="2" id="KW-0732">Signal</keyword>
<evidence type="ECO:0000256" key="1">
    <source>
        <dbReference type="SAM" id="MobiDB-lite"/>
    </source>
</evidence>
<feature type="chain" id="PRO_5034705602" evidence="2">
    <location>
        <begin position="21"/>
        <end position="165"/>
    </location>
</feature>
<evidence type="ECO:0000313" key="4">
    <source>
        <dbReference type="Proteomes" id="UP000616885"/>
    </source>
</evidence>
<feature type="signal peptide" evidence="2">
    <location>
        <begin position="1"/>
        <end position="20"/>
    </location>
</feature>
<evidence type="ECO:0000313" key="3">
    <source>
        <dbReference type="EMBL" id="KAF9758539.1"/>
    </source>
</evidence>
<dbReference type="Proteomes" id="UP000616885">
    <property type="component" value="Unassembled WGS sequence"/>
</dbReference>
<organism evidence="3 4">
    <name type="scientific">Bionectria ochroleuca</name>
    <name type="common">Gliocladium roseum</name>
    <dbReference type="NCBI Taxonomy" id="29856"/>
    <lineage>
        <taxon>Eukaryota</taxon>
        <taxon>Fungi</taxon>
        <taxon>Dikarya</taxon>
        <taxon>Ascomycota</taxon>
        <taxon>Pezizomycotina</taxon>
        <taxon>Sordariomycetes</taxon>
        <taxon>Hypocreomycetidae</taxon>
        <taxon>Hypocreales</taxon>
        <taxon>Bionectriaceae</taxon>
        <taxon>Clonostachys</taxon>
    </lineage>
</organism>
<gene>
    <name evidence="3" type="ORF">IM811_000233</name>
</gene>
<accession>A0A8H7TSR8</accession>